<dbReference type="Gene3D" id="3.10.10.10">
    <property type="entry name" value="HIV Type 1 Reverse Transcriptase, subunit A, domain 1"/>
    <property type="match status" value="1"/>
</dbReference>
<sequence>MRKTTPLERLGQEAKYNEANYQQQVLRATITSTQGGRGRGGHQSTSTWNSNRGRRGFYGRGGTKNYFGRRGCGAPTFHNNSYTNNSHSILSHLSINSVRHIQHQQTIQHKERPTSNITNITIFSTTSSIITSSSTINTIDPYYNFNNQLHHSLRWHSTGQSPTTFPPLLENNNQSSLPLFVIQNGYKIQFTKKPIPWRNQKKTTTVEDQHHINEAETIKRRPILDCQKLNSFIQVEHFKMEGVPVLRELMEKDDYICKIDLKDAYVVVPIHVDSQDFLSFENEGTVYQYKSLAFGLSVAPRVSFKIMRYAIEPLRKEGIRIIYYLDDIYILAKTKQEMDQATNKQSNDDISTIFEDYQSNEEDSTVAYFSKENVQMDSRAWKEVESAVIDSQDEKSELVKEQVDFVEEYFRFCLLFKKGNLYKCLNISESNFSRLLVWPAVEVSIESMELLEFLPGEYLLKSSQEKYNADGCIVDEENNEMFLLEVSGKLLLNEKWKYGYDHVKCTFGALSIFNAAFKKYFFATEETAMKLQTPYLHAMEGSLHLWVLELCSNKLYISNKVFKCQIPKSMDDTKNIIAMGNLLWCLKMKLERVHNILKAMKEEHNNYEVQRMLGGSSRSRLSLVEMVSTEIQKPVKGEGYGILLPEEKDESDL</sequence>
<dbReference type="AlphaFoldDB" id="A0A9P7BPN8"/>
<dbReference type="PANTHER" id="PTHR33050">
    <property type="entry name" value="REVERSE TRANSCRIPTASE DOMAIN-CONTAINING PROTEIN"/>
    <property type="match status" value="1"/>
</dbReference>
<accession>A0A9P7BPN8</accession>
<feature type="compositionally biased region" description="Polar residues" evidence="1">
    <location>
        <begin position="42"/>
        <end position="51"/>
    </location>
</feature>
<comment type="caution">
    <text evidence="3">The sequence shown here is derived from an EMBL/GenBank/DDBJ whole genome shotgun (WGS) entry which is preliminary data.</text>
</comment>
<evidence type="ECO:0000256" key="1">
    <source>
        <dbReference type="SAM" id="MobiDB-lite"/>
    </source>
</evidence>
<dbReference type="Pfam" id="PF00078">
    <property type="entry name" value="RVT_1"/>
    <property type="match status" value="1"/>
</dbReference>
<dbReference type="InterPro" id="IPR052055">
    <property type="entry name" value="Hepadnavirus_pol/RT"/>
</dbReference>
<keyword evidence="4" id="KW-1185">Reference proteome</keyword>
<protein>
    <recommendedName>
        <fullName evidence="2">Reverse transcriptase domain-containing protein</fullName>
    </recommendedName>
</protein>
<feature type="domain" description="Reverse transcriptase" evidence="2">
    <location>
        <begin position="218"/>
        <end position="344"/>
    </location>
</feature>
<reference evidence="3" key="1">
    <citation type="journal article" date="2020" name="Microb. Genom.">
        <title>Genetic diversity of clinical and environmental Mucorales isolates obtained from an investigation of mucormycosis cases among solid organ transplant recipients.</title>
        <authorList>
            <person name="Nguyen M.H."/>
            <person name="Kaul D."/>
            <person name="Muto C."/>
            <person name="Cheng S.J."/>
            <person name="Richter R.A."/>
            <person name="Bruno V.M."/>
            <person name="Liu G."/>
            <person name="Beyhan S."/>
            <person name="Sundermann A.J."/>
            <person name="Mounaud S."/>
            <person name="Pasculle A.W."/>
            <person name="Nierman W.C."/>
            <person name="Driscoll E."/>
            <person name="Cumbie R."/>
            <person name="Clancy C.J."/>
            <person name="Dupont C.L."/>
        </authorList>
    </citation>
    <scope>NUCLEOTIDE SEQUENCE</scope>
    <source>
        <strain evidence="3">GL11</strain>
    </source>
</reference>
<dbReference type="Proteomes" id="UP000716291">
    <property type="component" value="Unassembled WGS sequence"/>
</dbReference>
<dbReference type="InterPro" id="IPR000477">
    <property type="entry name" value="RT_dom"/>
</dbReference>
<dbReference type="InterPro" id="IPR043502">
    <property type="entry name" value="DNA/RNA_pol_sf"/>
</dbReference>
<name>A0A9P7BPN8_RHIOR</name>
<evidence type="ECO:0000259" key="2">
    <source>
        <dbReference type="Pfam" id="PF00078"/>
    </source>
</evidence>
<organism evidence="3 4">
    <name type="scientific">Rhizopus oryzae</name>
    <name type="common">Mucormycosis agent</name>
    <name type="synonym">Rhizopus arrhizus var. delemar</name>
    <dbReference type="NCBI Taxonomy" id="64495"/>
    <lineage>
        <taxon>Eukaryota</taxon>
        <taxon>Fungi</taxon>
        <taxon>Fungi incertae sedis</taxon>
        <taxon>Mucoromycota</taxon>
        <taxon>Mucoromycotina</taxon>
        <taxon>Mucoromycetes</taxon>
        <taxon>Mucorales</taxon>
        <taxon>Mucorineae</taxon>
        <taxon>Rhizopodaceae</taxon>
        <taxon>Rhizopus</taxon>
    </lineage>
</organism>
<proteinExistence type="predicted"/>
<evidence type="ECO:0000313" key="3">
    <source>
        <dbReference type="EMBL" id="KAG1305449.1"/>
    </source>
</evidence>
<gene>
    <name evidence="3" type="ORF">G6F64_008374</name>
</gene>
<dbReference type="PANTHER" id="PTHR33050:SF7">
    <property type="entry name" value="RIBONUCLEASE H"/>
    <property type="match status" value="1"/>
</dbReference>
<evidence type="ECO:0000313" key="4">
    <source>
        <dbReference type="Proteomes" id="UP000716291"/>
    </source>
</evidence>
<dbReference type="Gene3D" id="3.30.70.270">
    <property type="match status" value="1"/>
</dbReference>
<dbReference type="SUPFAM" id="SSF56672">
    <property type="entry name" value="DNA/RNA polymerases"/>
    <property type="match status" value="1"/>
</dbReference>
<dbReference type="InterPro" id="IPR043128">
    <property type="entry name" value="Rev_trsase/Diguanyl_cyclase"/>
</dbReference>
<dbReference type="EMBL" id="JAANQT010001364">
    <property type="protein sequence ID" value="KAG1305449.1"/>
    <property type="molecule type" value="Genomic_DNA"/>
</dbReference>
<feature type="region of interest" description="Disordered" evidence="1">
    <location>
        <begin position="32"/>
        <end position="60"/>
    </location>
</feature>